<dbReference type="Pfam" id="PF00425">
    <property type="entry name" value="Chorismate_bind"/>
    <property type="match status" value="1"/>
</dbReference>
<reference evidence="3 4" key="1">
    <citation type="submission" date="2023-08" db="EMBL/GenBank/DDBJ databases">
        <title>Mesonia sp. MT50, isolated from deep-sea sediment of the Mariana Trench.</title>
        <authorList>
            <person name="Fu H."/>
        </authorList>
    </citation>
    <scope>NUCLEOTIDE SEQUENCE [LARGE SCALE GENOMIC DNA]</scope>
    <source>
        <strain evidence="3 4">MT50</strain>
    </source>
</reference>
<name>A0ABU1A2B2_9FLAO</name>
<dbReference type="RefSeq" id="WP_308864672.1">
    <property type="nucleotide sequence ID" value="NZ_JAVHUL010000023.1"/>
</dbReference>
<comment type="caution">
    <text evidence="3">The sequence shown here is derived from an EMBL/GenBank/DDBJ whole genome shotgun (WGS) entry which is preliminary data.</text>
</comment>
<accession>A0ABU1A2B2</accession>
<dbReference type="InterPro" id="IPR019999">
    <property type="entry name" value="Anth_synth_I-like"/>
</dbReference>
<dbReference type="InterPro" id="IPR005801">
    <property type="entry name" value="ADC_synthase"/>
</dbReference>
<proteinExistence type="predicted"/>
<dbReference type="Gene3D" id="3.60.120.10">
    <property type="entry name" value="Anthranilate synthase"/>
    <property type="match status" value="1"/>
</dbReference>
<dbReference type="SUPFAM" id="SSF56322">
    <property type="entry name" value="ADC synthase"/>
    <property type="match status" value="1"/>
</dbReference>
<gene>
    <name evidence="3" type="ORF">RBU60_09555</name>
</gene>
<dbReference type="PANTHER" id="PTHR11236:SF9">
    <property type="entry name" value="ANTHRANILATE SYNTHASE COMPONENT 1"/>
    <property type="match status" value="1"/>
</dbReference>
<evidence type="ECO:0000259" key="2">
    <source>
        <dbReference type="Pfam" id="PF04715"/>
    </source>
</evidence>
<evidence type="ECO:0000259" key="1">
    <source>
        <dbReference type="Pfam" id="PF00425"/>
    </source>
</evidence>
<dbReference type="EMBL" id="JAVHUL010000023">
    <property type="protein sequence ID" value="MDQ7917821.1"/>
    <property type="molecule type" value="Genomic_DNA"/>
</dbReference>
<feature type="domain" description="Anthranilate synthase component I N-terminal" evidence="2">
    <location>
        <begin position="59"/>
        <end position="116"/>
    </location>
</feature>
<dbReference type="PANTHER" id="PTHR11236">
    <property type="entry name" value="AMINOBENZOATE/ANTHRANILATE SYNTHASE"/>
    <property type="match status" value="1"/>
</dbReference>
<dbReference type="Pfam" id="PF04715">
    <property type="entry name" value="Anth_synt_I_N"/>
    <property type="match status" value="1"/>
</dbReference>
<feature type="domain" description="Chorismate-utilising enzyme C-terminal" evidence="1">
    <location>
        <begin position="162"/>
        <end position="418"/>
    </location>
</feature>
<keyword evidence="4" id="KW-1185">Reference proteome</keyword>
<sequence length="428" mass="48880">MRTYKTFKLKDTSAFKAQALQWSQEFEEVIWLDSNAYNEQVNYEAILAVDAFTALKTDTLQAFEKLEEYQSTTKDYLFGYLTYDLKEDTEKLKSKNFDGLGFPDLYFFQPKKIIRIEGDSAEFLYLNMVDDEIETDFVHICSLEVKAPVQQQTAALQARISPEEYLKKVHQMKVHIQRGDIYEANFCQEFYVENQEINPLQSYLELNAISQAPFATFLRLEEHYALSASPERYIKKEGQKVTSQPIKGTAKRLEDPIEDEKLKKKLQNDPKEIAENVMIVDLVRNDLSKTAFRGSVNVDELCGLYSFQQVHQLISTVSSQLKEGVSPIEVLQTTFPMGSMTGAPKISAMKIIEELETTKRGLYSGSIGYFTPEGDFDFSVIIRTILYNSNKKYTSCSVGSAITIQSIPESEYEECLVKVKALKKAISV</sequence>
<dbReference type="InterPro" id="IPR015890">
    <property type="entry name" value="Chorismate_C"/>
</dbReference>
<protein>
    <submittedName>
        <fullName evidence="3">Anthranilate synthase component I family protein</fullName>
    </submittedName>
</protein>
<evidence type="ECO:0000313" key="3">
    <source>
        <dbReference type="EMBL" id="MDQ7917821.1"/>
    </source>
</evidence>
<dbReference type="InterPro" id="IPR006805">
    <property type="entry name" value="Anth_synth_I_N"/>
</dbReference>
<organism evidence="3 4">
    <name type="scientific">Mesonia profundi</name>
    <dbReference type="NCBI Taxonomy" id="3070998"/>
    <lineage>
        <taxon>Bacteria</taxon>
        <taxon>Pseudomonadati</taxon>
        <taxon>Bacteroidota</taxon>
        <taxon>Flavobacteriia</taxon>
        <taxon>Flavobacteriales</taxon>
        <taxon>Flavobacteriaceae</taxon>
        <taxon>Mesonia</taxon>
    </lineage>
</organism>
<dbReference type="Proteomes" id="UP001230915">
    <property type="component" value="Unassembled WGS sequence"/>
</dbReference>
<dbReference type="PRINTS" id="PR00095">
    <property type="entry name" value="ANTSNTHASEI"/>
</dbReference>
<evidence type="ECO:0000313" key="4">
    <source>
        <dbReference type="Proteomes" id="UP001230915"/>
    </source>
</evidence>